<dbReference type="Pfam" id="PF00464">
    <property type="entry name" value="SHMT"/>
    <property type="match status" value="1"/>
</dbReference>
<comment type="pathway">
    <text evidence="7">One-carbon metabolism; tetrahydrofolate interconversion.</text>
</comment>
<feature type="modified residue" description="N6-(pyridoxal phosphate)lysine" evidence="7">
    <location>
        <position position="230"/>
    </location>
</feature>
<dbReference type="PANTHER" id="PTHR11680">
    <property type="entry name" value="SERINE HYDROXYMETHYLTRANSFERASE"/>
    <property type="match status" value="1"/>
</dbReference>
<feature type="site" description="Plays an important role in substrate specificity" evidence="7">
    <location>
        <position position="229"/>
    </location>
</feature>
<gene>
    <name evidence="7" type="primary">glyA</name>
    <name evidence="9" type="ORF">PYS61_02840</name>
</gene>
<sequence length="417" mass="45588">MPEERKHDQEVDQEIFNLIAAESKRQEEEIELIASENYVSRQVLQAQGSVLTNKYAEGYPHKRYYGGCRIIDQIEELAIERAKKLFSAEYANVQPHSGSQANNAVFQAFLQPGDTFMGMDLSAGGHLTHGSSANFSGKLYHAVSYGLDPTTERINYAKLRQTALECRPKMIIAGFSAYSRKLDFAEFRRIADEVGAVLMVDMAHVAGLVAAGLYPNPVPFADVVTSTTHKTLRGPRGGLILAREKYARKLNSALFPGCQGGPLEHVIAAKAVAFYEALQPEFTTYCRQILQNAQAMAKVFNGNNPARIITGGTDSHLMLLDVTKFNLTGKDAEEILGSIHIAVNKNTIPGETQSPFITSGMRIGTPAITTRGFKEKEAERVAEMIVTALSNPTADSILTALAAEALDLTAKFPIYAK</sequence>
<keyword evidence="3 7" id="KW-0554">One-carbon metabolism</keyword>
<evidence type="ECO:0000313" key="9">
    <source>
        <dbReference type="EMBL" id="WEG36120.1"/>
    </source>
</evidence>
<dbReference type="EMBL" id="CP118868">
    <property type="protein sequence ID" value="WEG36120.1"/>
    <property type="molecule type" value="Genomic_DNA"/>
</dbReference>
<comment type="catalytic activity">
    <reaction evidence="7">
        <text>(6R)-5,10-methylene-5,6,7,8-tetrahydrofolate + glycine + H2O = (6S)-5,6,7,8-tetrahydrofolate + L-serine</text>
        <dbReference type="Rhea" id="RHEA:15481"/>
        <dbReference type="ChEBI" id="CHEBI:15377"/>
        <dbReference type="ChEBI" id="CHEBI:15636"/>
        <dbReference type="ChEBI" id="CHEBI:33384"/>
        <dbReference type="ChEBI" id="CHEBI:57305"/>
        <dbReference type="ChEBI" id="CHEBI:57453"/>
        <dbReference type="EC" id="2.1.2.1"/>
    </reaction>
</comment>
<name>A0ABY8CAJ3_9FIRM</name>
<evidence type="ECO:0000256" key="2">
    <source>
        <dbReference type="ARBA" id="ARBA00006376"/>
    </source>
</evidence>
<evidence type="ECO:0000256" key="3">
    <source>
        <dbReference type="ARBA" id="ARBA00022563"/>
    </source>
</evidence>
<dbReference type="Gene3D" id="3.90.1150.10">
    <property type="entry name" value="Aspartate Aminotransferase, domain 1"/>
    <property type="match status" value="1"/>
</dbReference>
<accession>A0ABY8CAJ3</accession>
<organism evidence="9 10">
    <name type="scientific">Amygdalobacter indicium</name>
    <dbReference type="NCBI Taxonomy" id="3029272"/>
    <lineage>
        <taxon>Bacteria</taxon>
        <taxon>Bacillati</taxon>
        <taxon>Bacillota</taxon>
        <taxon>Clostridia</taxon>
        <taxon>Eubacteriales</taxon>
        <taxon>Oscillospiraceae</taxon>
        <taxon>Amygdalobacter</taxon>
    </lineage>
</organism>
<evidence type="ECO:0000313" key="10">
    <source>
        <dbReference type="Proteomes" id="UP001220478"/>
    </source>
</evidence>
<dbReference type="InterPro" id="IPR039429">
    <property type="entry name" value="SHMT-like_dom"/>
</dbReference>
<dbReference type="RefSeq" id="WP_315572124.1">
    <property type="nucleotide sequence ID" value="NZ_CP118868.1"/>
</dbReference>
<comment type="subunit">
    <text evidence="7">Homodimer.</text>
</comment>
<comment type="similarity">
    <text evidence="2 7">Belongs to the SHMT family.</text>
</comment>
<keyword evidence="6 7" id="KW-0663">Pyridoxal phosphate</keyword>
<evidence type="ECO:0000259" key="8">
    <source>
        <dbReference type="Pfam" id="PF00464"/>
    </source>
</evidence>
<evidence type="ECO:0000256" key="6">
    <source>
        <dbReference type="ARBA" id="ARBA00022898"/>
    </source>
</evidence>
<feature type="domain" description="Serine hydroxymethyltransferase-like" evidence="8">
    <location>
        <begin position="10"/>
        <end position="385"/>
    </location>
</feature>
<dbReference type="PROSITE" id="PS00096">
    <property type="entry name" value="SHMT"/>
    <property type="match status" value="1"/>
</dbReference>
<reference evidence="9 10" key="1">
    <citation type="submission" date="2023-02" db="EMBL/GenBank/DDBJ databases">
        <title>Novel Oscillospiraceae bacterial genomes.</title>
        <authorList>
            <person name="Srinivasan S."/>
            <person name="Austin M.N."/>
            <person name="Fiedler T.L."/>
            <person name="Strenk S.M."/>
            <person name="Agnew K.J."/>
            <person name="Nagana Gowda G.A."/>
            <person name="Raftery D."/>
            <person name="Beamer M.A."/>
            <person name="Achilles S.L."/>
            <person name="Wiesenfeld H.C."/>
            <person name="Fredricks D.N."/>
            <person name="Hillier S.L."/>
        </authorList>
    </citation>
    <scope>NUCLEOTIDE SEQUENCE [LARGE SCALE GENOMIC DNA]</scope>
    <source>
        <strain evidence="9 10">CHIC02 1186E3-8</strain>
    </source>
</reference>
<evidence type="ECO:0000256" key="4">
    <source>
        <dbReference type="ARBA" id="ARBA00022605"/>
    </source>
</evidence>
<comment type="pathway">
    <text evidence="7">Amino-acid biosynthesis; glycine biosynthesis; glycine from L-serine: step 1/1.</text>
</comment>
<comment type="cofactor">
    <cofactor evidence="1 7">
        <name>pyridoxal 5'-phosphate</name>
        <dbReference type="ChEBI" id="CHEBI:597326"/>
    </cofactor>
</comment>
<dbReference type="InterPro" id="IPR001085">
    <property type="entry name" value="Ser_HO-MeTrfase"/>
</dbReference>
<evidence type="ECO:0000256" key="7">
    <source>
        <dbReference type="HAMAP-Rule" id="MF_00051"/>
    </source>
</evidence>
<dbReference type="PANTHER" id="PTHR11680:SF35">
    <property type="entry name" value="SERINE HYDROXYMETHYLTRANSFERASE 1"/>
    <property type="match status" value="1"/>
</dbReference>
<proteinExistence type="inferred from homology"/>
<keyword evidence="5 7" id="KW-0808">Transferase</keyword>
<dbReference type="Gene3D" id="3.40.640.10">
    <property type="entry name" value="Type I PLP-dependent aspartate aminotransferase-like (Major domain)"/>
    <property type="match status" value="1"/>
</dbReference>
<dbReference type="InterPro" id="IPR015424">
    <property type="entry name" value="PyrdxlP-dep_Trfase"/>
</dbReference>
<dbReference type="NCBIfam" id="NF000586">
    <property type="entry name" value="PRK00011.1"/>
    <property type="match status" value="1"/>
</dbReference>
<keyword evidence="4 7" id="KW-0028">Amino-acid biosynthesis</keyword>
<dbReference type="InterPro" id="IPR015422">
    <property type="entry name" value="PyrdxlP-dep_Trfase_small"/>
</dbReference>
<dbReference type="Proteomes" id="UP001220478">
    <property type="component" value="Chromosome"/>
</dbReference>
<feature type="binding site" evidence="7">
    <location>
        <begin position="125"/>
        <end position="127"/>
    </location>
    <ligand>
        <name>(6S)-5,6,7,8-tetrahydrofolate</name>
        <dbReference type="ChEBI" id="CHEBI:57453"/>
    </ligand>
</feature>
<dbReference type="PIRSF" id="PIRSF000412">
    <property type="entry name" value="SHMT"/>
    <property type="match status" value="1"/>
</dbReference>
<comment type="subcellular location">
    <subcellularLocation>
        <location evidence="7">Cytoplasm</location>
    </subcellularLocation>
</comment>
<dbReference type="HAMAP" id="MF_00051">
    <property type="entry name" value="SHMT"/>
    <property type="match status" value="1"/>
</dbReference>
<dbReference type="InterPro" id="IPR015421">
    <property type="entry name" value="PyrdxlP-dep_Trfase_major"/>
</dbReference>
<dbReference type="SUPFAM" id="SSF53383">
    <property type="entry name" value="PLP-dependent transferases"/>
    <property type="match status" value="1"/>
</dbReference>
<comment type="function">
    <text evidence="7">Catalyzes the reversible interconversion of serine and glycine with tetrahydrofolate (THF) serving as the one-carbon carrier. This reaction serves as the major source of one-carbon groups required for the biosynthesis of purines, thymidylate, methionine, and other important biomolecules. Also exhibits THF-independent aldolase activity toward beta-hydroxyamino acids, producing glycine and aldehydes, via a retro-aldol mechanism.</text>
</comment>
<evidence type="ECO:0000256" key="5">
    <source>
        <dbReference type="ARBA" id="ARBA00022679"/>
    </source>
</evidence>
<dbReference type="InterPro" id="IPR019798">
    <property type="entry name" value="Ser_HO-MeTrfase_PLP_BS"/>
</dbReference>
<dbReference type="InterPro" id="IPR049943">
    <property type="entry name" value="Ser_HO-MeTrfase-like"/>
</dbReference>
<evidence type="ECO:0000256" key="1">
    <source>
        <dbReference type="ARBA" id="ARBA00001933"/>
    </source>
</evidence>
<feature type="binding site" evidence="7">
    <location>
        <position position="244"/>
    </location>
    <ligand>
        <name>(6S)-5,6,7,8-tetrahydrofolate</name>
        <dbReference type="ChEBI" id="CHEBI:57453"/>
    </ligand>
</feature>
<feature type="binding site" evidence="7">
    <location>
        <position position="121"/>
    </location>
    <ligand>
        <name>(6S)-5,6,7,8-tetrahydrofolate</name>
        <dbReference type="ChEBI" id="CHEBI:57453"/>
    </ligand>
</feature>
<keyword evidence="7" id="KW-0963">Cytoplasm</keyword>
<keyword evidence="10" id="KW-1185">Reference proteome</keyword>
<feature type="binding site" evidence="7">
    <location>
        <begin position="354"/>
        <end position="356"/>
    </location>
    <ligand>
        <name>(6S)-5,6,7,8-tetrahydrofolate</name>
        <dbReference type="ChEBI" id="CHEBI:57453"/>
    </ligand>
</feature>
<dbReference type="EC" id="2.1.2.1" evidence="7"/>
<protein>
    <recommendedName>
        <fullName evidence="7">Serine hydroxymethyltransferase</fullName>
        <shortName evidence="7">SHMT</shortName>
        <shortName evidence="7">Serine methylase</shortName>
        <ecNumber evidence="7">2.1.2.1</ecNumber>
    </recommendedName>
</protein>
<dbReference type="CDD" id="cd00378">
    <property type="entry name" value="SHMT"/>
    <property type="match status" value="1"/>
</dbReference>